<gene>
    <name evidence="2" type="ORF">UY3_12584</name>
</gene>
<dbReference type="EMBL" id="KB550794">
    <property type="protein sequence ID" value="EMP30299.1"/>
    <property type="molecule type" value="Genomic_DNA"/>
</dbReference>
<organism evidence="2 3">
    <name type="scientific">Chelonia mydas</name>
    <name type="common">Green sea-turtle</name>
    <name type="synonym">Chelonia agassizi</name>
    <dbReference type="NCBI Taxonomy" id="8469"/>
    <lineage>
        <taxon>Eukaryota</taxon>
        <taxon>Metazoa</taxon>
        <taxon>Chordata</taxon>
        <taxon>Craniata</taxon>
        <taxon>Vertebrata</taxon>
        <taxon>Euteleostomi</taxon>
        <taxon>Archelosauria</taxon>
        <taxon>Testudinata</taxon>
        <taxon>Testudines</taxon>
        <taxon>Cryptodira</taxon>
        <taxon>Durocryptodira</taxon>
        <taxon>Americhelydia</taxon>
        <taxon>Chelonioidea</taxon>
        <taxon>Cheloniidae</taxon>
        <taxon>Chelonia</taxon>
    </lineage>
</organism>
<evidence type="ECO:0000256" key="1">
    <source>
        <dbReference type="SAM" id="MobiDB-lite"/>
    </source>
</evidence>
<proteinExistence type="predicted"/>
<reference evidence="3" key="1">
    <citation type="journal article" date="2013" name="Nat. Genet.">
        <title>The draft genomes of soft-shell turtle and green sea turtle yield insights into the development and evolution of the turtle-specific body plan.</title>
        <authorList>
            <person name="Wang Z."/>
            <person name="Pascual-Anaya J."/>
            <person name="Zadissa A."/>
            <person name="Li W."/>
            <person name="Niimura Y."/>
            <person name="Huang Z."/>
            <person name="Li C."/>
            <person name="White S."/>
            <person name="Xiong Z."/>
            <person name="Fang D."/>
            <person name="Wang B."/>
            <person name="Ming Y."/>
            <person name="Chen Y."/>
            <person name="Zheng Y."/>
            <person name="Kuraku S."/>
            <person name="Pignatelli M."/>
            <person name="Herrero J."/>
            <person name="Beal K."/>
            <person name="Nozawa M."/>
            <person name="Li Q."/>
            <person name="Wang J."/>
            <person name="Zhang H."/>
            <person name="Yu L."/>
            <person name="Shigenobu S."/>
            <person name="Wang J."/>
            <person name="Liu J."/>
            <person name="Flicek P."/>
            <person name="Searle S."/>
            <person name="Wang J."/>
            <person name="Kuratani S."/>
            <person name="Yin Y."/>
            <person name="Aken B."/>
            <person name="Zhang G."/>
            <person name="Irie N."/>
        </authorList>
    </citation>
    <scope>NUCLEOTIDE SEQUENCE [LARGE SCALE GENOMIC DNA]</scope>
</reference>
<sequence length="153" mass="15807">MSPETWKINCKSEVQEKDCPEGVVLQWILLLLGVGDGQGPYRLCCSGQGAAQSPTTTAAPPGKDGLGRAAAPGPLLRGSVWDQLPGAARAVASEAGPRAAPAARAALVSAAEVTAAAEVMEVPESHGIHDFCDLRERLAALMIGSVETDHEEP</sequence>
<name>M7AZW5_CHEMY</name>
<accession>M7AZW5</accession>
<protein>
    <submittedName>
        <fullName evidence="2">Uncharacterized protein</fullName>
    </submittedName>
</protein>
<feature type="compositionally biased region" description="Low complexity" evidence="1">
    <location>
        <begin position="50"/>
        <end position="62"/>
    </location>
</feature>
<keyword evidence="3" id="KW-1185">Reference proteome</keyword>
<dbReference type="AlphaFoldDB" id="M7AZW5"/>
<evidence type="ECO:0000313" key="2">
    <source>
        <dbReference type="EMBL" id="EMP30299.1"/>
    </source>
</evidence>
<dbReference type="Proteomes" id="UP000031443">
    <property type="component" value="Unassembled WGS sequence"/>
</dbReference>
<feature type="region of interest" description="Disordered" evidence="1">
    <location>
        <begin position="50"/>
        <end position="71"/>
    </location>
</feature>
<evidence type="ECO:0000313" key="3">
    <source>
        <dbReference type="Proteomes" id="UP000031443"/>
    </source>
</evidence>